<dbReference type="EMBL" id="JACBYV010000001">
    <property type="protein sequence ID" value="NYH72650.1"/>
    <property type="molecule type" value="Genomic_DNA"/>
</dbReference>
<dbReference type="GO" id="GO:0098046">
    <property type="term" value="C:type V protein secretion system complex"/>
    <property type="evidence" value="ECO:0007669"/>
    <property type="project" value="TreeGrafter"/>
</dbReference>
<dbReference type="InterPro" id="IPR005565">
    <property type="entry name" value="Hemolysn_activator_HlyB_C"/>
</dbReference>
<organism evidence="11 12">
    <name type="scientific">Phytopseudomonas flavescens</name>
    <dbReference type="NCBI Taxonomy" id="29435"/>
    <lineage>
        <taxon>Bacteria</taxon>
        <taxon>Pseudomonadati</taxon>
        <taxon>Pseudomonadota</taxon>
        <taxon>Gammaproteobacteria</taxon>
        <taxon>Pseudomonadales</taxon>
        <taxon>Pseudomonadaceae</taxon>
        <taxon>Phytopseudomonas</taxon>
    </lineage>
</organism>
<keyword evidence="8" id="KW-0998">Cell outer membrane</keyword>
<dbReference type="InterPro" id="IPR013686">
    <property type="entry name" value="Polypept-transport_assoc_ShlB"/>
</dbReference>
<feature type="domain" description="POTRA" evidence="10">
    <location>
        <begin position="74"/>
        <end position="149"/>
    </location>
</feature>
<dbReference type="PIRSF" id="PIRSF029745">
    <property type="entry name" value="FhaC"/>
    <property type="match status" value="1"/>
</dbReference>
<dbReference type="RefSeq" id="WP_373565115.1">
    <property type="nucleotide sequence ID" value="NZ_JACBYV010000001.1"/>
</dbReference>
<keyword evidence="7" id="KW-0472">Membrane</keyword>
<evidence type="ECO:0000256" key="2">
    <source>
        <dbReference type="ARBA" id="ARBA00009055"/>
    </source>
</evidence>
<name>A0A7Z0BNA7_9GAMM</name>
<comment type="caution">
    <text evidence="11">The sequence shown here is derived from an EMBL/GenBank/DDBJ whole genome shotgun (WGS) entry which is preliminary data.</text>
</comment>
<keyword evidence="4" id="KW-1134">Transmembrane beta strand</keyword>
<dbReference type="AlphaFoldDB" id="A0A7Z0BNA7"/>
<evidence type="ECO:0000256" key="4">
    <source>
        <dbReference type="ARBA" id="ARBA00022452"/>
    </source>
</evidence>
<proteinExistence type="inferred from homology"/>
<dbReference type="Pfam" id="PF03865">
    <property type="entry name" value="ShlB"/>
    <property type="match status" value="1"/>
</dbReference>
<dbReference type="PROSITE" id="PS51779">
    <property type="entry name" value="POTRA"/>
    <property type="match status" value="1"/>
</dbReference>
<keyword evidence="9" id="KW-0732">Signal</keyword>
<dbReference type="InterPro" id="IPR027282">
    <property type="entry name" value="TPS"/>
</dbReference>
<dbReference type="GO" id="GO:0009279">
    <property type="term" value="C:cell outer membrane"/>
    <property type="evidence" value="ECO:0007669"/>
    <property type="project" value="UniProtKB-SubCell"/>
</dbReference>
<evidence type="ECO:0000313" key="12">
    <source>
        <dbReference type="Proteomes" id="UP000578688"/>
    </source>
</evidence>
<keyword evidence="12" id="KW-1185">Reference proteome</keyword>
<dbReference type="Pfam" id="PF17287">
    <property type="entry name" value="POTRA_3"/>
    <property type="match status" value="1"/>
</dbReference>
<evidence type="ECO:0000256" key="3">
    <source>
        <dbReference type="ARBA" id="ARBA00022448"/>
    </source>
</evidence>
<feature type="signal peptide" evidence="9">
    <location>
        <begin position="1"/>
        <end position="18"/>
    </location>
</feature>
<dbReference type="Gene3D" id="3.10.20.310">
    <property type="entry name" value="membrane protein fhac"/>
    <property type="match status" value="1"/>
</dbReference>
<protein>
    <submittedName>
        <fullName evidence="11">Hemolysin activation/secretion protein</fullName>
    </submittedName>
</protein>
<evidence type="ECO:0000256" key="6">
    <source>
        <dbReference type="ARBA" id="ARBA00022927"/>
    </source>
</evidence>
<reference evidence="11 12" key="1">
    <citation type="submission" date="2020-07" db="EMBL/GenBank/DDBJ databases">
        <title>Genomic analyses of the natural microbiome of Caenorhabditis elegans.</title>
        <authorList>
            <person name="Samuel B."/>
        </authorList>
    </citation>
    <scope>NUCLEOTIDE SEQUENCE [LARGE SCALE GENOMIC DNA]</scope>
    <source>
        <strain evidence="11 12">BIGb0408</strain>
    </source>
</reference>
<dbReference type="InterPro" id="IPR035251">
    <property type="entry name" value="ShlB_POTRA"/>
</dbReference>
<evidence type="ECO:0000313" key="11">
    <source>
        <dbReference type="EMBL" id="NYH72650.1"/>
    </source>
</evidence>
<dbReference type="PANTHER" id="PTHR34597">
    <property type="entry name" value="SLR1661 PROTEIN"/>
    <property type="match status" value="1"/>
</dbReference>
<accession>A0A7Z0BNA7</accession>
<keyword evidence="3" id="KW-0813">Transport</keyword>
<feature type="chain" id="PRO_5031368536" evidence="9">
    <location>
        <begin position="19"/>
        <end position="565"/>
    </location>
</feature>
<dbReference type="InterPro" id="IPR034746">
    <property type="entry name" value="POTRA"/>
</dbReference>
<comment type="similarity">
    <text evidence="2">Belongs to the TPS (TC 1.B.20) family.</text>
</comment>
<comment type="subcellular location">
    <subcellularLocation>
        <location evidence="1">Cell outer membrane</location>
    </subcellularLocation>
</comment>
<dbReference type="GO" id="GO:0046819">
    <property type="term" value="P:protein secretion by the type V secretion system"/>
    <property type="evidence" value="ECO:0007669"/>
    <property type="project" value="TreeGrafter"/>
</dbReference>
<evidence type="ECO:0000259" key="10">
    <source>
        <dbReference type="PROSITE" id="PS51779"/>
    </source>
</evidence>
<dbReference type="Gene3D" id="2.40.160.50">
    <property type="entry name" value="membrane protein fhac: a member of the omp85/tpsb transporter family"/>
    <property type="match status" value="1"/>
</dbReference>
<dbReference type="GO" id="GO:0008320">
    <property type="term" value="F:protein transmembrane transporter activity"/>
    <property type="evidence" value="ECO:0007669"/>
    <property type="project" value="TreeGrafter"/>
</dbReference>
<gene>
    <name evidence="11" type="ORF">FHR27_001260</name>
</gene>
<keyword evidence="6" id="KW-0653">Protein transport</keyword>
<evidence type="ECO:0000256" key="8">
    <source>
        <dbReference type="ARBA" id="ARBA00023237"/>
    </source>
</evidence>
<evidence type="ECO:0000256" key="9">
    <source>
        <dbReference type="SAM" id="SignalP"/>
    </source>
</evidence>
<dbReference type="PANTHER" id="PTHR34597:SF3">
    <property type="entry name" value="OUTER MEMBRANE TRANSPORTER CDIB"/>
    <property type="match status" value="1"/>
</dbReference>
<dbReference type="Proteomes" id="UP000578688">
    <property type="component" value="Unassembled WGS sequence"/>
</dbReference>
<evidence type="ECO:0000256" key="5">
    <source>
        <dbReference type="ARBA" id="ARBA00022692"/>
    </source>
</evidence>
<dbReference type="Pfam" id="PF08479">
    <property type="entry name" value="POTRA_2"/>
    <property type="match status" value="1"/>
</dbReference>
<sequence length="565" mass="62974">MRSYFPLFFAAVPFMALAQTPPANLPSPLTQDLIRDRQERLLQEQQQRLQELQQLPGRTVEAPAEAPPSDERCFAIEQIEISGATSLSAADKTEILAPFADDCLGVSQLNGLLKAITDHYIDRGYVTTRAYLPQQDLSARTLNVVVVEGRLEGLDSSALASDRELAMSFPGETGEILNLRELEQLVENLNRLPSRPAQLELVPGEQVGGSRVGLKGERSKPWHANINRHNEGQLSTGEQQWGLGLVWDSPLGLADQLSLRASRDAVSDSYRHSHAQSLSYTIPYGWWRFDYSYSQSYYRTLAQGDGFPFETDGDSKQHALRAERVLHRDSVSKTAVSTGLSHVRTNNFILGNRIEQSSNRLTEWQLGFNHGRRVGTAFVNLDAGWQRGIGALDAQNNGSPRGSDPVARYNKYSLTLSYLQPFSLWGERFSFDSLATGQKSEDVLFSSQRISIGGLNSVRGFKDQTLSGDSGGYWRNQLRWTRPVTWAPLQPFVQQYGMALAYDVGVIQRGEHNAFASGRMSGNAVEFSARGEHLAAAVTFAHSLERPDVIAERERPVHFRVDLFF</sequence>
<dbReference type="InterPro" id="IPR051544">
    <property type="entry name" value="TPS_OM_transporter"/>
</dbReference>
<evidence type="ECO:0000256" key="7">
    <source>
        <dbReference type="ARBA" id="ARBA00023136"/>
    </source>
</evidence>
<evidence type="ECO:0000256" key="1">
    <source>
        <dbReference type="ARBA" id="ARBA00004442"/>
    </source>
</evidence>
<keyword evidence="5" id="KW-0812">Transmembrane</keyword>